<reference evidence="2" key="2">
    <citation type="submission" date="2015-01" db="EMBL/GenBank/DDBJ databases">
        <title>Evolutionary Origins and Diversification of the Mycorrhizal Mutualists.</title>
        <authorList>
            <consortium name="DOE Joint Genome Institute"/>
            <consortium name="Mycorrhizal Genomics Consortium"/>
            <person name="Kohler A."/>
            <person name="Kuo A."/>
            <person name="Nagy L.G."/>
            <person name="Floudas D."/>
            <person name="Copeland A."/>
            <person name="Barry K.W."/>
            <person name="Cichocki N."/>
            <person name="Veneault-Fourrey C."/>
            <person name="LaButti K."/>
            <person name="Lindquist E.A."/>
            <person name="Lipzen A."/>
            <person name="Lundell T."/>
            <person name="Morin E."/>
            <person name="Murat C."/>
            <person name="Riley R."/>
            <person name="Ohm R."/>
            <person name="Sun H."/>
            <person name="Tunlid A."/>
            <person name="Henrissat B."/>
            <person name="Grigoriev I.V."/>
            <person name="Hibbett D.S."/>
            <person name="Martin F."/>
        </authorList>
    </citation>
    <scope>NUCLEOTIDE SEQUENCE [LARGE SCALE GENOMIC DNA]</scope>
    <source>
        <strain evidence="2">LaAM-08-1</strain>
    </source>
</reference>
<proteinExistence type="predicted"/>
<evidence type="ECO:0000313" key="2">
    <source>
        <dbReference type="Proteomes" id="UP000054477"/>
    </source>
</evidence>
<reference evidence="1 2" key="1">
    <citation type="submission" date="2014-04" db="EMBL/GenBank/DDBJ databases">
        <authorList>
            <consortium name="DOE Joint Genome Institute"/>
            <person name="Kuo A."/>
            <person name="Kohler A."/>
            <person name="Nagy L.G."/>
            <person name="Floudas D."/>
            <person name="Copeland A."/>
            <person name="Barry K.W."/>
            <person name="Cichocki N."/>
            <person name="Veneault-Fourrey C."/>
            <person name="LaButti K."/>
            <person name="Lindquist E.A."/>
            <person name="Lipzen A."/>
            <person name="Lundell T."/>
            <person name="Morin E."/>
            <person name="Murat C."/>
            <person name="Sun H."/>
            <person name="Tunlid A."/>
            <person name="Henrissat B."/>
            <person name="Grigoriev I.V."/>
            <person name="Hibbett D.S."/>
            <person name="Martin F."/>
            <person name="Nordberg H.P."/>
            <person name="Cantor M.N."/>
            <person name="Hua S.X."/>
        </authorList>
    </citation>
    <scope>NUCLEOTIDE SEQUENCE [LARGE SCALE GENOMIC DNA]</scope>
    <source>
        <strain evidence="1 2">LaAM-08-1</strain>
    </source>
</reference>
<dbReference type="AlphaFoldDB" id="A0A0C9XDS3"/>
<dbReference type="Proteomes" id="UP000054477">
    <property type="component" value="Unassembled WGS sequence"/>
</dbReference>
<gene>
    <name evidence="1" type="ORF">K443DRAFT_8156</name>
</gene>
<organism evidence="1 2">
    <name type="scientific">Laccaria amethystina LaAM-08-1</name>
    <dbReference type="NCBI Taxonomy" id="1095629"/>
    <lineage>
        <taxon>Eukaryota</taxon>
        <taxon>Fungi</taxon>
        <taxon>Dikarya</taxon>
        <taxon>Basidiomycota</taxon>
        <taxon>Agaricomycotina</taxon>
        <taxon>Agaricomycetes</taxon>
        <taxon>Agaricomycetidae</taxon>
        <taxon>Agaricales</taxon>
        <taxon>Agaricineae</taxon>
        <taxon>Hydnangiaceae</taxon>
        <taxon>Laccaria</taxon>
    </lineage>
</organism>
<keyword evidence="2" id="KW-1185">Reference proteome</keyword>
<name>A0A0C9XDS3_9AGAR</name>
<sequence>MRTIVSGVLRKSNGECPKVIEDPVVVCVVCATNIEYSKVWMRAMRGDMIESSDVVRMAIEDVWCELRNIFAEP</sequence>
<dbReference type="HOGENOM" id="CLU_2705167_0_0_1"/>
<dbReference type="EMBL" id="KN838640">
    <property type="protein sequence ID" value="KIJ99753.1"/>
    <property type="molecule type" value="Genomic_DNA"/>
</dbReference>
<evidence type="ECO:0000313" key="1">
    <source>
        <dbReference type="EMBL" id="KIJ99753.1"/>
    </source>
</evidence>
<accession>A0A0C9XDS3</accession>
<protein>
    <submittedName>
        <fullName evidence="1">Unplaced genomic scaffold K443scaffold_105, whole genome shotgun sequence</fullName>
    </submittedName>
</protein>